<dbReference type="EMBL" id="CP003156">
    <property type="protein sequence ID" value="AEV32813.1"/>
    <property type="molecule type" value="Genomic_DNA"/>
</dbReference>
<dbReference type="GO" id="GO:0005524">
    <property type="term" value="F:ATP binding"/>
    <property type="evidence" value="ECO:0007669"/>
    <property type="project" value="UniProtKB-KW"/>
</dbReference>
<keyword evidence="5" id="KW-0819">tRNA processing</keyword>
<evidence type="ECO:0000256" key="1">
    <source>
        <dbReference type="ARBA" id="ARBA00004496"/>
    </source>
</evidence>
<dbReference type="NCBIfam" id="TIGR00150">
    <property type="entry name" value="T6A_YjeE"/>
    <property type="match status" value="1"/>
</dbReference>
<dbReference type="InterPro" id="IPR003442">
    <property type="entry name" value="T6A_TsaE"/>
</dbReference>
<evidence type="ECO:0000256" key="7">
    <source>
        <dbReference type="ARBA" id="ARBA00022741"/>
    </source>
</evidence>
<dbReference type="PATRIC" id="fig|926562.3.peg.1837"/>
<dbReference type="InterPro" id="IPR027417">
    <property type="entry name" value="P-loop_NTPase"/>
</dbReference>
<organism evidence="11 12">
    <name type="scientific">Owenweeksia hongkongensis (strain DSM 17368 / CIP 108786 / JCM 12287 / NRRL B-23963 / UST20020801)</name>
    <dbReference type="NCBI Taxonomy" id="926562"/>
    <lineage>
        <taxon>Bacteria</taxon>
        <taxon>Pseudomonadati</taxon>
        <taxon>Bacteroidota</taxon>
        <taxon>Flavobacteriia</taxon>
        <taxon>Flavobacteriales</taxon>
        <taxon>Owenweeksiaceae</taxon>
        <taxon>Owenweeksia</taxon>
    </lineage>
</organism>
<name>G8R1N7_OWEHD</name>
<dbReference type="PANTHER" id="PTHR33540">
    <property type="entry name" value="TRNA THREONYLCARBAMOYLADENOSINE BIOSYNTHESIS PROTEIN TSAE"/>
    <property type="match status" value="1"/>
</dbReference>
<sequence>MMLSKISHSIDDLQEVARWILDTIDEDVILLKGQMGAGKTTLIKAICKELEIEDEVSSPTYSLVNEYQSASGEIVYHFDLYRIDDESEALDMGIDEYLYSGSKCLIEWPEKISNLLPQDCATVEISVDGNDRHFVIKTATNE</sequence>
<keyword evidence="8" id="KW-0067">ATP-binding</keyword>
<evidence type="ECO:0000313" key="12">
    <source>
        <dbReference type="Proteomes" id="UP000005631"/>
    </source>
</evidence>
<gene>
    <name evidence="11" type="ordered locus">Oweho_1833</name>
</gene>
<keyword evidence="12" id="KW-1185">Reference proteome</keyword>
<accession>G8R1N7</accession>
<dbReference type="GO" id="GO:0005737">
    <property type="term" value="C:cytoplasm"/>
    <property type="evidence" value="ECO:0007669"/>
    <property type="project" value="UniProtKB-SubCell"/>
</dbReference>
<evidence type="ECO:0000256" key="6">
    <source>
        <dbReference type="ARBA" id="ARBA00022723"/>
    </source>
</evidence>
<evidence type="ECO:0000256" key="5">
    <source>
        <dbReference type="ARBA" id="ARBA00022694"/>
    </source>
</evidence>
<keyword evidence="7" id="KW-0547">Nucleotide-binding</keyword>
<evidence type="ECO:0000256" key="10">
    <source>
        <dbReference type="ARBA" id="ARBA00032441"/>
    </source>
</evidence>
<dbReference type="Gene3D" id="3.40.50.300">
    <property type="entry name" value="P-loop containing nucleotide triphosphate hydrolases"/>
    <property type="match status" value="1"/>
</dbReference>
<dbReference type="GO" id="GO:0002949">
    <property type="term" value="P:tRNA threonylcarbamoyladenosine modification"/>
    <property type="evidence" value="ECO:0007669"/>
    <property type="project" value="InterPro"/>
</dbReference>
<dbReference type="PANTHER" id="PTHR33540:SF2">
    <property type="entry name" value="TRNA THREONYLCARBAMOYLADENOSINE BIOSYNTHESIS PROTEIN TSAE"/>
    <property type="match status" value="1"/>
</dbReference>
<dbReference type="KEGG" id="oho:Oweho_1833"/>
<dbReference type="STRING" id="926562.Oweho_1833"/>
<comment type="subcellular location">
    <subcellularLocation>
        <location evidence="1">Cytoplasm</location>
    </subcellularLocation>
</comment>
<evidence type="ECO:0000256" key="9">
    <source>
        <dbReference type="ARBA" id="ARBA00022842"/>
    </source>
</evidence>
<dbReference type="SUPFAM" id="SSF52540">
    <property type="entry name" value="P-loop containing nucleoside triphosphate hydrolases"/>
    <property type="match status" value="1"/>
</dbReference>
<protein>
    <recommendedName>
        <fullName evidence="3">tRNA threonylcarbamoyladenosine biosynthesis protein TsaE</fullName>
    </recommendedName>
    <alternativeName>
        <fullName evidence="10">t(6)A37 threonylcarbamoyladenosine biosynthesis protein TsaE</fullName>
    </alternativeName>
</protein>
<evidence type="ECO:0000256" key="2">
    <source>
        <dbReference type="ARBA" id="ARBA00007599"/>
    </source>
</evidence>
<evidence type="ECO:0000256" key="8">
    <source>
        <dbReference type="ARBA" id="ARBA00022840"/>
    </source>
</evidence>
<evidence type="ECO:0000256" key="3">
    <source>
        <dbReference type="ARBA" id="ARBA00019010"/>
    </source>
</evidence>
<dbReference type="AlphaFoldDB" id="G8R1N7"/>
<proteinExistence type="inferred from homology"/>
<dbReference type="HOGENOM" id="CLU_087829_5_0_10"/>
<dbReference type="Proteomes" id="UP000005631">
    <property type="component" value="Chromosome"/>
</dbReference>
<dbReference type="RefSeq" id="WP_014202169.1">
    <property type="nucleotide sequence ID" value="NC_016599.1"/>
</dbReference>
<comment type="similarity">
    <text evidence="2">Belongs to the TsaE family.</text>
</comment>
<evidence type="ECO:0000313" key="11">
    <source>
        <dbReference type="EMBL" id="AEV32813.1"/>
    </source>
</evidence>
<reference evidence="11 12" key="1">
    <citation type="journal article" date="2012" name="Stand. Genomic Sci.">
        <title>Genome sequence of the orange-pigmented seawater bacterium Owenweeksia hongkongensis type strain (UST20020801(T)).</title>
        <authorList>
            <person name="Riedel T."/>
            <person name="Held B."/>
            <person name="Nolan M."/>
            <person name="Lucas S."/>
            <person name="Lapidus A."/>
            <person name="Tice H."/>
            <person name="Del Rio T.G."/>
            <person name="Cheng J.F."/>
            <person name="Han C."/>
            <person name="Tapia R."/>
            <person name="Goodwin L.A."/>
            <person name="Pitluck S."/>
            <person name="Liolios K."/>
            <person name="Mavromatis K."/>
            <person name="Pagani I."/>
            <person name="Ivanova N."/>
            <person name="Mikhailova N."/>
            <person name="Pati A."/>
            <person name="Chen A."/>
            <person name="Palaniappan K."/>
            <person name="Rohde M."/>
            <person name="Tindall B.J."/>
            <person name="Detter J.C."/>
            <person name="Goker M."/>
            <person name="Woyke T."/>
            <person name="Bristow J."/>
            <person name="Eisen J.A."/>
            <person name="Markowitz V."/>
            <person name="Hugenholtz P."/>
            <person name="Klenk H.P."/>
            <person name="Kyrpides N.C."/>
        </authorList>
    </citation>
    <scope>NUCLEOTIDE SEQUENCE</scope>
    <source>
        <strain evidence="12">DSM 17368 / JCM 12287 / NRRL B-23963</strain>
    </source>
</reference>
<keyword evidence="4" id="KW-0963">Cytoplasm</keyword>
<dbReference type="eggNOG" id="COG0802">
    <property type="taxonomic scope" value="Bacteria"/>
</dbReference>
<keyword evidence="6" id="KW-0479">Metal-binding</keyword>
<keyword evidence="9" id="KW-0460">Magnesium</keyword>
<dbReference type="GO" id="GO:0046872">
    <property type="term" value="F:metal ion binding"/>
    <property type="evidence" value="ECO:0007669"/>
    <property type="project" value="UniProtKB-KW"/>
</dbReference>
<dbReference type="Pfam" id="PF02367">
    <property type="entry name" value="TsaE"/>
    <property type="match status" value="1"/>
</dbReference>
<evidence type="ECO:0000256" key="4">
    <source>
        <dbReference type="ARBA" id="ARBA00022490"/>
    </source>
</evidence>